<gene>
    <name evidence="3" type="ORF">N7U68_00260</name>
</gene>
<evidence type="ECO:0000259" key="2">
    <source>
        <dbReference type="SMART" id="SM00903"/>
    </source>
</evidence>
<keyword evidence="4" id="KW-1185">Reference proteome</keyword>
<dbReference type="InterPro" id="IPR050268">
    <property type="entry name" value="NADH-dep_flavin_reductase"/>
</dbReference>
<evidence type="ECO:0000256" key="1">
    <source>
        <dbReference type="ARBA" id="ARBA00023002"/>
    </source>
</evidence>
<dbReference type="Proteomes" id="UP001064087">
    <property type="component" value="Plasmid unnamed2"/>
</dbReference>
<keyword evidence="3" id="KW-0614">Plasmid</keyword>
<dbReference type="PANTHER" id="PTHR30466">
    <property type="entry name" value="FLAVIN REDUCTASE"/>
    <property type="match status" value="1"/>
</dbReference>
<dbReference type="EMBL" id="CP106737">
    <property type="protein sequence ID" value="UXX81531.1"/>
    <property type="molecule type" value="Genomic_DNA"/>
</dbReference>
<dbReference type="InterPro" id="IPR012349">
    <property type="entry name" value="Split_barrel_FMN-bd"/>
</dbReference>
<evidence type="ECO:0000313" key="3">
    <source>
        <dbReference type="EMBL" id="UXX81531.1"/>
    </source>
</evidence>
<dbReference type="PANTHER" id="PTHR30466:SF1">
    <property type="entry name" value="FMN REDUCTASE (NADH) RUTF"/>
    <property type="match status" value="1"/>
</dbReference>
<dbReference type="RefSeq" id="WP_263046728.1">
    <property type="nucleotide sequence ID" value="NZ_CP106737.1"/>
</dbReference>
<dbReference type="SUPFAM" id="SSF50475">
    <property type="entry name" value="FMN-binding split barrel"/>
    <property type="match status" value="1"/>
</dbReference>
<keyword evidence="1" id="KW-0560">Oxidoreductase</keyword>
<sequence>MTIVNADRNQFIKAMRDVACSVTVVTTDGNAGRHGATVSAFNSLSADPPTVLVCLRSDSRISQMVTENGCFTVNVLPEECRDIARTFAGEFDADYPDRFEGLNLLELAGLAPGIESATIFTAKIVKAIDHGSHTVFIGEVAHVVSARKPPLTYHDGAYRGLHFTTPFATN</sequence>
<name>A0ABY6D5W4_9RHOB</name>
<feature type="domain" description="Flavin reductase like" evidence="2">
    <location>
        <begin position="15"/>
        <end position="160"/>
    </location>
</feature>
<accession>A0ABY6D5W4</accession>
<protein>
    <submittedName>
        <fullName evidence="3">Flavin reductase family protein</fullName>
    </submittedName>
</protein>
<geneLocation type="plasmid" evidence="3 4">
    <name>unnamed2</name>
</geneLocation>
<dbReference type="SMART" id="SM00903">
    <property type="entry name" value="Flavin_Reduct"/>
    <property type="match status" value="1"/>
</dbReference>
<proteinExistence type="predicted"/>
<organism evidence="3 4">
    <name type="scientific">Roseovarius pelagicus</name>
    <dbReference type="NCBI Taxonomy" id="2980108"/>
    <lineage>
        <taxon>Bacteria</taxon>
        <taxon>Pseudomonadati</taxon>
        <taxon>Pseudomonadota</taxon>
        <taxon>Alphaproteobacteria</taxon>
        <taxon>Rhodobacterales</taxon>
        <taxon>Roseobacteraceae</taxon>
        <taxon>Roseovarius</taxon>
    </lineage>
</organism>
<reference evidence="3" key="1">
    <citation type="submission" date="2022-10" db="EMBL/GenBank/DDBJ databases">
        <title>Roseovarius pelagicus sp. nov., isolated from Arctic seawater.</title>
        <authorList>
            <person name="Hong Y.W."/>
            <person name="Hwang C.Y."/>
        </authorList>
    </citation>
    <scope>NUCLEOTIDE SEQUENCE</scope>
    <source>
        <strain evidence="3">HL-MP18</strain>
        <plasmid evidence="3">unnamed2</plasmid>
    </source>
</reference>
<dbReference type="InterPro" id="IPR002563">
    <property type="entry name" value="Flavin_Rdtase-like_dom"/>
</dbReference>
<dbReference type="Pfam" id="PF01613">
    <property type="entry name" value="Flavin_Reduct"/>
    <property type="match status" value="1"/>
</dbReference>
<dbReference type="Gene3D" id="2.30.110.10">
    <property type="entry name" value="Electron Transport, Fmn-binding Protein, Chain A"/>
    <property type="match status" value="1"/>
</dbReference>
<evidence type="ECO:0000313" key="4">
    <source>
        <dbReference type="Proteomes" id="UP001064087"/>
    </source>
</evidence>